<dbReference type="OrthoDB" id="297644at2759"/>
<dbReference type="GO" id="GO:0005856">
    <property type="term" value="C:cytoskeleton"/>
    <property type="evidence" value="ECO:0007669"/>
    <property type="project" value="UniProtKB-ARBA"/>
</dbReference>
<dbReference type="Pfam" id="PF10595">
    <property type="entry name" value="FAM161A_B"/>
    <property type="match status" value="1"/>
</dbReference>
<dbReference type="GO" id="GO:0044782">
    <property type="term" value="P:cilium organization"/>
    <property type="evidence" value="ECO:0007669"/>
    <property type="project" value="TreeGrafter"/>
</dbReference>
<dbReference type="PANTHER" id="PTHR21501:SF1">
    <property type="entry name" value="PROTEIN FAM-161"/>
    <property type="match status" value="1"/>
</dbReference>
<evidence type="ECO:0000256" key="2">
    <source>
        <dbReference type="ARBA" id="ARBA00023054"/>
    </source>
</evidence>
<feature type="region of interest" description="Disordered" evidence="4">
    <location>
        <begin position="931"/>
        <end position="953"/>
    </location>
</feature>
<feature type="coiled-coil region" evidence="3">
    <location>
        <begin position="532"/>
        <end position="567"/>
    </location>
</feature>
<keyword evidence="6" id="KW-1185">Reference proteome</keyword>
<organism evidence="5 6">
    <name type="scientific">Paramecium sonneborni</name>
    <dbReference type="NCBI Taxonomy" id="65129"/>
    <lineage>
        <taxon>Eukaryota</taxon>
        <taxon>Sar</taxon>
        <taxon>Alveolata</taxon>
        <taxon>Ciliophora</taxon>
        <taxon>Intramacronucleata</taxon>
        <taxon>Oligohymenophorea</taxon>
        <taxon>Peniculida</taxon>
        <taxon>Parameciidae</taxon>
        <taxon>Paramecium</taxon>
    </lineage>
</organism>
<dbReference type="AlphaFoldDB" id="A0A8S1RFD4"/>
<reference evidence="5" key="1">
    <citation type="submission" date="2021-01" db="EMBL/GenBank/DDBJ databases">
        <authorList>
            <consortium name="Genoscope - CEA"/>
            <person name="William W."/>
        </authorList>
    </citation>
    <scope>NUCLEOTIDE SEQUENCE</scope>
</reference>
<feature type="region of interest" description="Disordered" evidence="4">
    <location>
        <begin position="256"/>
        <end position="284"/>
    </location>
</feature>
<accession>A0A8S1RFD4</accession>
<evidence type="ECO:0008006" key="7">
    <source>
        <dbReference type="Google" id="ProtNLM"/>
    </source>
</evidence>
<keyword evidence="2 3" id="KW-0175">Coiled coil</keyword>
<gene>
    <name evidence="5" type="ORF">PSON_ATCC_30995.1.T1640035</name>
</gene>
<feature type="compositionally biased region" description="Basic and acidic residues" evidence="4">
    <location>
        <begin position="150"/>
        <end position="175"/>
    </location>
</feature>
<evidence type="ECO:0000256" key="3">
    <source>
        <dbReference type="SAM" id="Coils"/>
    </source>
</evidence>
<evidence type="ECO:0000313" key="5">
    <source>
        <dbReference type="EMBL" id="CAD8126013.1"/>
    </source>
</evidence>
<proteinExistence type="inferred from homology"/>
<comment type="similarity">
    <text evidence="1">Belongs to the FAM161 family.</text>
</comment>
<dbReference type="PANTHER" id="PTHR21501">
    <property type="entry name" value="PROTEIN FAM-161"/>
    <property type="match status" value="1"/>
</dbReference>
<feature type="compositionally biased region" description="Basic residues" evidence="4">
    <location>
        <begin position="267"/>
        <end position="278"/>
    </location>
</feature>
<dbReference type="EMBL" id="CAJJDN010000164">
    <property type="protein sequence ID" value="CAD8126013.1"/>
    <property type="molecule type" value="Genomic_DNA"/>
</dbReference>
<dbReference type="InterPro" id="IPR019579">
    <property type="entry name" value="FAM161A/B"/>
</dbReference>
<comment type="caution">
    <text evidence="5">The sequence shown here is derived from an EMBL/GenBank/DDBJ whole genome shotgun (WGS) entry which is preliminary data.</text>
</comment>
<name>A0A8S1RFD4_9CILI</name>
<evidence type="ECO:0000313" key="6">
    <source>
        <dbReference type="Proteomes" id="UP000692954"/>
    </source>
</evidence>
<feature type="compositionally biased region" description="Polar residues" evidence="4">
    <location>
        <begin position="988"/>
        <end position="997"/>
    </location>
</feature>
<dbReference type="Proteomes" id="UP000692954">
    <property type="component" value="Unassembled WGS sequence"/>
</dbReference>
<protein>
    <recommendedName>
        <fullName evidence="7">EF-hand domain-containing protein</fullName>
    </recommendedName>
</protein>
<sequence>MIVQKQTSGSGGFKMPAEIVKGKKYQQQNLNNDLPTKDELFNQLGILPDDDSVRVNDHRGDPLRISKQLIQEKQEQLNYLPPKPPTPQVIKQKVNSQRLTSQELEKMLEEHRQQMRPIAQQYEQMRLSDVRSKSYNPKSQRSKSPKVKVTYHEEPVNIDKLRRSQKDIEGPHGDFLKGVLPKQKLQKFKSESKLISDDDFQKKFKNYLRNKRKHDQSRNSSQDKLEFDLYQSTSPNRGRWNSKHINKAVFKDRSVLGNESSLSKSQSKSKNKSKKNKKKEQSMSEQQLCEQIFKQIDNKSQGLIDKIQTIKYLISNPEIMEAFNINPKDLNQQVNKFPTKQQGVFTQNELIKFLQKYKSQFDHEAFGGLSHVSQQQQVSSCLLNEDQIQILKNIFDSLQNDMIAQRKELIQAFRNDIQVVRMLHVQAAYVASIDKILNLDTILSQLEAQAYEFPYISWKQFMDAFEYDTMVSKQELAFASLKESQKQVDDQDRIDAPEELQQLIKDQFNKIVMDDYVTAFDLIECIRRAPLYSELRKQIVRKQSKKSDIKEETLEQVLKRIEETAEEYLTFSEFMSYFTRRGQPKFNDEVASLAKSINVTEALQNDENRIDGYDSDPELHTYQDKMLPRERLIKKHPSQQALLTYSHRKKSLPSKNPINKEDFLSAIQPKPQYGAHSKPSDYQFRVTQPQPFNFDKREKERSLSIREKKLQEMLNEKKRNDSFKSFKAKEVPQIVKQDGLYEKIINDNEKRREEVKKNSVQMTLKNERPFSFYKRDENSSKKPRRKYWQEREKFVFKAKAIPWHVHVELLRQMEQDEETKRKERIAKHAQELAMSSRMPPRMEMHERQKQGQPQSPKYMKTQISYKAKPIPDFEKLHSSFQDQLNRKKLQMRTTEPEPFNFQQSHKGVDRPYLDRENEIKINPIKEDKIEEARKKMSIKPARQPPSTKKWESNCEFLKKERIKKAEKQELLKKEEQERLAKKEKFKQRVQQSEAIQDNSKKLEQQRKDRIAQLKKESKEQEMKQKQIIENCKRKATEQPLLVERPTKRDVQLEKMKQLNKIDKMLKQNGVMNRDEYFNKEEKAMLDDINYLKKHGYEDDFEKE</sequence>
<dbReference type="GO" id="GO:0005929">
    <property type="term" value="C:cilium"/>
    <property type="evidence" value="ECO:0007669"/>
    <property type="project" value="TreeGrafter"/>
</dbReference>
<feature type="region of interest" description="Disordered" evidence="4">
    <location>
        <begin position="128"/>
        <end position="175"/>
    </location>
</feature>
<evidence type="ECO:0000256" key="4">
    <source>
        <dbReference type="SAM" id="MobiDB-lite"/>
    </source>
</evidence>
<dbReference type="InterPro" id="IPR051655">
    <property type="entry name" value="FAM161"/>
</dbReference>
<feature type="region of interest" description="Disordered" evidence="4">
    <location>
        <begin position="977"/>
        <end position="1005"/>
    </location>
</feature>
<evidence type="ECO:0000256" key="1">
    <source>
        <dbReference type="ARBA" id="ARBA00006663"/>
    </source>
</evidence>